<evidence type="ECO:0000313" key="3">
    <source>
        <dbReference type="Proteomes" id="UP000554054"/>
    </source>
</evidence>
<keyword evidence="3" id="KW-1185">Reference proteome</keyword>
<evidence type="ECO:0000313" key="2">
    <source>
        <dbReference type="EMBL" id="NYF98773.1"/>
    </source>
</evidence>
<dbReference type="PANTHER" id="PTHR30290">
    <property type="entry name" value="PERIPLASMIC BINDING COMPONENT OF ABC TRANSPORTER"/>
    <property type="match status" value="1"/>
</dbReference>
<dbReference type="InterPro" id="IPR039424">
    <property type="entry name" value="SBP_5"/>
</dbReference>
<reference evidence="2 3" key="1">
    <citation type="submission" date="2020-07" db="EMBL/GenBank/DDBJ databases">
        <title>Sequencing the genomes of 1000 actinobacteria strains.</title>
        <authorList>
            <person name="Klenk H.-P."/>
        </authorList>
    </citation>
    <scope>NUCLEOTIDE SEQUENCE [LARGE SCALE GENOMIC DNA]</scope>
    <source>
        <strain evidence="2 3">DSM 26154</strain>
    </source>
</reference>
<proteinExistence type="predicted"/>
<accession>A0A852VVU1</accession>
<dbReference type="GO" id="GO:0015833">
    <property type="term" value="P:peptide transport"/>
    <property type="evidence" value="ECO:0007669"/>
    <property type="project" value="TreeGrafter"/>
</dbReference>
<comment type="caution">
    <text evidence="2">The sequence shown here is derived from an EMBL/GenBank/DDBJ whole genome shotgun (WGS) entry which is preliminary data.</text>
</comment>
<dbReference type="Pfam" id="PF00496">
    <property type="entry name" value="SBP_bac_5"/>
    <property type="match status" value="1"/>
</dbReference>
<dbReference type="Gene3D" id="3.90.76.10">
    <property type="entry name" value="Dipeptide-binding Protein, Domain 1"/>
    <property type="match status" value="1"/>
</dbReference>
<dbReference type="Gene3D" id="3.40.190.10">
    <property type="entry name" value="Periplasmic binding protein-like II"/>
    <property type="match status" value="1"/>
</dbReference>
<dbReference type="PANTHER" id="PTHR30290:SF65">
    <property type="entry name" value="MONOACYL PHOSPHATIDYLINOSITOL TETRAMANNOSIDE-BINDING PROTEIN LPQW-RELATED"/>
    <property type="match status" value="1"/>
</dbReference>
<evidence type="ECO:0000259" key="1">
    <source>
        <dbReference type="Pfam" id="PF00496"/>
    </source>
</evidence>
<name>A0A852VVU1_9MICO</name>
<feature type="domain" description="Solute-binding protein family 5" evidence="1">
    <location>
        <begin position="73"/>
        <end position="327"/>
    </location>
</feature>
<dbReference type="EMBL" id="JACCAE010000001">
    <property type="protein sequence ID" value="NYF98773.1"/>
    <property type="molecule type" value="Genomic_DNA"/>
</dbReference>
<dbReference type="InterPro" id="IPR000914">
    <property type="entry name" value="SBP_5_dom"/>
</dbReference>
<dbReference type="AlphaFoldDB" id="A0A852VVU1"/>
<dbReference type="Proteomes" id="UP000554054">
    <property type="component" value="Unassembled WGS sequence"/>
</dbReference>
<organism evidence="2 3">
    <name type="scientific">Janibacter cremeus</name>
    <dbReference type="NCBI Taxonomy" id="1285192"/>
    <lineage>
        <taxon>Bacteria</taxon>
        <taxon>Bacillati</taxon>
        <taxon>Actinomycetota</taxon>
        <taxon>Actinomycetes</taxon>
        <taxon>Micrococcales</taxon>
        <taxon>Intrasporangiaceae</taxon>
        <taxon>Janibacter</taxon>
    </lineage>
</organism>
<gene>
    <name evidence="2" type="ORF">BJY20_002165</name>
</gene>
<dbReference type="SUPFAM" id="SSF53850">
    <property type="entry name" value="Periplasmic binding protein-like II"/>
    <property type="match status" value="1"/>
</dbReference>
<dbReference type="RefSeq" id="WP_185991545.1">
    <property type="nucleotide sequence ID" value="NZ_JACCAE010000001.1"/>
</dbReference>
<protein>
    <submittedName>
        <fullName evidence="2">Peptide/nickel transport system substrate-binding protein</fullName>
    </submittedName>
</protein>
<dbReference type="GO" id="GO:1904680">
    <property type="term" value="F:peptide transmembrane transporter activity"/>
    <property type="evidence" value="ECO:0007669"/>
    <property type="project" value="TreeGrafter"/>
</dbReference>
<dbReference type="Gene3D" id="3.10.105.10">
    <property type="entry name" value="Dipeptide-binding Protein, Domain 3"/>
    <property type="match status" value="1"/>
</dbReference>
<sequence length="542" mass="57625">MSVGWSKSVTSLNAATLDGATPGNREIAAATRGQFARVAGGDVEVDESFGSVEITDTAATSFTVRYDLAEPSWSDGIPVDAADLLLAWAAGSNAVAGSEFASVPSPLVHSGKVPEFDEFDRRIDVEYTRPVRDWHTALDVAVPAHVVGMLALGVEDPMEAKQAVVTAIDDGDPEALAAIAEVWNGGFDLESDGDDIPDELLVSSGPYRVESIEPGDSDGDRVRLVVNREYLGTPPPSYEHIELETGTPLDQLAEIGDDLGVAQFLPTAQNRELTRDLERRDHQVSTSGDGTVWALVVRVDRGVFSAHEARLAFLRAVPRSDLVTAGSGPWREAFKATDSLLFDPTAEGYSVAVEDVGLRETFGGGAADAAFERKRAGVPTGTPICVLYDTDEPFAAGAFATLQSAMAEDETGWQVRDCGTRNVQRSVREGTGWQAVLTRIPLPETARDLATQWGSQGDPLLSGSTSTKRDPLVDKYARTADKYDARESRVALEAQIVDEAVAVPLAVNPVVTVAARAVESVQPESGASATLLSGTGDWSPDE</sequence>